<evidence type="ECO:0000256" key="3">
    <source>
        <dbReference type="ARBA" id="ARBA00022695"/>
    </source>
</evidence>
<dbReference type="PANTHER" id="PTHR33064:SF37">
    <property type="entry name" value="RIBONUCLEASE H"/>
    <property type="match status" value="1"/>
</dbReference>
<dbReference type="AlphaFoldDB" id="A0AAN7MMW5"/>
<proteinExistence type="predicted"/>
<dbReference type="SUPFAM" id="SSF53098">
    <property type="entry name" value="Ribonuclease H-like"/>
    <property type="match status" value="1"/>
</dbReference>
<dbReference type="SUPFAM" id="SSF56672">
    <property type="entry name" value="DNA/RNA polymerases"/>
    <property type="match status" value="1"/>
</dbReference>
<evidence type="ECO:0000256" key="7">
    <source>
        <dbReference type="ARBA" id="ARBA00022801"/>
    </source>
</evidence>
<comment type="caution">
    <text evidence="10">The sequence shown here is derived from an EMBL/GenBank/DDBJ whole genome shotgun (WGS) entry which is preliminary data.</text>
</comment>
<evidence type="ECO:0000313" key="10">
    <source>
        <dbReference type="EMBL" id="KAK4807566.1"/>
    </source>
</evidence>
<dbReference type="InterPro" id="IPR051320">
    <property type="entry name" value="Viral_Replic_Matur_Polypro"/>
</dbReference>
<dbReference type="PROSITE" id="PS50879">
    <property type="entry name" value="RNASE_H_1"/>
    <property type="match status" value="1"/>
</dbReference>
<dbReference type="GO" id="GO:0004523">
    <property type="term" value="F:RNA-DNA hybrid ribonuclease activity"/>
    <property type="evidence" value="ECO:0007669"/>
    <property type="project" value="InterPro"/>
</dbReference>
<sequence length="403" mass="44954">MLSCLLKDDLKDIILPGSSILVQYVDDLLLASKTYKDWLKDTICLCTALAEKAVSAGSKIFRIHINRRTKISRPRMGPGYCRNTSTGNKQLRGFLGAVGYCISWILGLRELSKPLRDTTKAEEVQPIQWGPEREKACQAIKGVLAPAPALGFLDYSKFFELFVHENKGVASGLGPHHHPVAYYSTHLDPVAAGNHSCVKAIAATVTIIEKSRPLVLRHPTTVYVPHEVELILKQHATQALSPQRAHHYELTILYADNITLKRCNVLNPAALLPVPSDAAICAKLVFHSSRLWGDLRDHPLENSALTVFTDGSSYYMNEKRHTDYAVVRNLEVPKAEPLQPSVSAQEAELTALARAVWWGPNERVTIYTDSKYGFGMYHATSMIWKEREFLTLVEKNISNGTEI</sequence>
<keyword evidence="11" id="KW-1185">Reference proteome</keyword>
<keyword evidence="8" id="KW-0695">RNA-directed DNA polymerase</keyword>
<dbReference type="InterPro" id="IPR036397">
    <property type="entry name" value="RNaseH_sf"/>
</dbReference>
<accession>A0AAN7MMW5</accession>
<feature type="domain" description="RNase H type-1" evidence="9">
    <location>
        <begin position="301"/>
        <end position="403"/>
    </location>
</feature>
<dbReference type="Gene3D" id="3.30.420.10">
    <property type="entry name" value="Ribonuclease H-like superfamily/Ribonuclease H"/>
    <property type="match status" value="1"/>
</dbReference>
<evidence type="ECO:0000256" key="6">
    <source>
        <dbReference type="ARBA" id="ARBA00022759"/>
    </source>
</evidence>
<evidence type="ECO:0000256" key="5">
    <source>
        <dbReference type="ARBA" id="ARBA00022750"/>
    </source>
</evidence>
<dbReference type="GO" id="GO:0006508">
    <property type="term" value="P:proteolysis"/>
    <property type="evidence" value="ECO:0007669"/>
    <property type="project" value="UniProtKB-KW"/>
</dbReference>
<dbReference type="GO" id="GO:0003964">
    <property type="term" value="F:RNA-directed DNA polymerase activity"/>
    <property type="evidence" value="ECO:0007669"/>
    <property type="project" value="UniProtKB-KW"/>
</dbReference>
<evidence type="ECO:0000256" key="1">
    <source>
        <dbReference type="ARBA" id="ARBA00022670"/>
    </source>
</evidence>
<dbReference type="Gene3D" id="3.10.20.370">
    <property type="match status" value="1"/>
</dbReference>
<evidence type="ECO:0000256" key="2">
    <source>
        <dbReference type="ARBA" id="ARBA00022679"/>
    </source>
</evidence>
<keyword evidence="3" id="KW-0548">Nucleotidyltransferase</keyword>
<keyword evidence="5" id="KW-0064">Aspartyl protease</keyword>
<dbReference type="InterPro" id="IPR043502">
    <property type="entry name" value="DNA/RNA_pol_sf"/>
</dbReference>
<dbReference type="Pfam" id="PF00075">
    <property type="entry name" value="RNase_H"/>
    <property type="match status" value="1"/>
</dbReference>
<keyword evidence="1" id="KW-0645">Protease</keyword>
<dbReference type="PANTHER" id="PTHR33064">
    <property type="entry name" value="POL PROTEIN"/>
    <property type="match status" value="1"/>
</dbReference>
<protein>
    <recommendedName>
        <fullName evidence="9">RNase H type-1 domain-containing protein</fullName>
    </recommendedName>
</protein>
<dbReference type="InterPro" id="IPR002156">
    <property type="entry name" value="RNaseH_domain"/>
</dbReference>
<reference evidence="10 11" key="1">
    <citation type="journal article" date="2023" name="J. Hered.">
        <title>Chromosome-level genome of the wood stork (Mycteria americana) provides insight into avian chromosome evolution.</title>
        <authorList>
            <person name="Flamio R. Jr."/>
            <person name="Ramstad K.M."/>
        </authorList>
    </citation>
    <scope>NUCLEOTIDE SEQUENCE [LARGE SCALE GENOMIC DNA]</scope>
    <source>
        <strain evidence="10">JAX WOST 10</strain>
    </source>
</reference>
<evidence type="ECO:0000256" key="4">
    <source>
        <dbReference type="ARBA" id="ARBA00022722"/>
    </source>
</evidence>
<dbReference type="Gene3D" id="3.30.70.270">
    <property type="match status" value="1"/>
</dbReference>
<keyword evidence="6" id="KW-0255">Endonuclease</keyword>
<dbReference type="InterPro" id="IPR041373">
    <property type="entry name" value="RT_RNaseH"/>
</dbReference>
<evidence type="ECO:0000259" key="9">
    <source>
        <dbReference type="PROSITE" id="PS50879"/>
    </source>
</evidence>
<evidence type="ECO:0000256" key="8">
    <source>
        <dbReference type="ARBA" id="ARBA00022918"/>
    </source>
</evidence>
<dbReference type="InterPro" id="IPR043128">
    <property type="entry name" value="Rev_trsase/Diguanyl_cyclase"/>
</dbReference>
<dbReference type="InterPro" id="IPR012337">
    <property type="entry name" value="RNaseH-like_sf"/>
</dbReference>
<dbReference type="Pfam" id="PF17917">
    <property type="entry name" value="RT_RNaseH"/>
    <property type="match status" value="1"/>
</dbReference>
<dbReference type="GO" id="GO:0004190">
    <property type="term" value="F:aspartic-type endopeptidase activity"/>
    <property type="evidence" value="ECO:0007669"/>
    <property type="project" value="UniProtKB-KW"/>
</dbReference>
<dbReference type="GO" id="GO:0003676">
    <property type="term" value="F:nucleic acid binding"/>
    <property type="evidence" value="ECO:0007669"/>
    <property type="project" value="InterPro"/>
</dbReference>
<dbReference type="EMBL" id="JAUNZN010000028">
    <property type="protein sequence ID" value="KAK4807566.1"/>
    <property type="molecule type" value="Genomic_DNA"/>
</dbReference>
<keyword evidence="2" id="KW-0808">Transferase</keyword>
<name>A0AAN7MMW5_MYCAM</name>
<keyword evidence="4" id="KW-0540">Nuclease</keyword>
<keyword evidence="7" id="KW-0378">Hydrolase</keyword>
<evidence type="ECO:0000313" key="11">
    <source>
        <dbReference type="Proteomes" id="UP001333110"/>
    </source>
</evidence>
<gene>
    <name evidence="10" type="ORF">QYF61_003355</name>
</gene>
<organism evidence="10 11">
    <name type="scientific">Mycteria americana</name>
    <name type="common">Wood stork</name>
    <dbReference type="NCBI Taxonomy" id="33587"/>
    <lineage>
        <taxon>Eukaryota</taxon>
        <taxon>Metazoa</taxon>
        <taxon>Chordata</taxon>
        <taxon>Craniata</taxon>
        <taxon>Vertebrata</taxon>
        <taxon>Euteleostomi</taxon>
        <taxon>Archelosauria</taxon>
        <taxon>Archosauria</taxon>
        <taxon>Dinosauria</taxon>
        <taxon>Saurischia</taxon>
        <taxon>Theropoda</taxon>
        <taxon>Coelurosauria</taxon>
        <taxon>Aves</taxon>
        <taxon>Neognathae</taxon>
        <taxon>Neoaves</taxon>
        <taxon>Aequornithes</taxon>
        <taxon>Ciconiiformes</taxon>
        <taxon>Ciconiidae</taxon>
        <taxon>Mycteria</taxon>
    </lineage>
</organism>
<dbReference type="Proteomes" id="UP001333110">
    <property type="component" value="Unassembled WGS sequence"/>
</dbReference>